<feature type="transmembrane region" description="Helical" evidence="7">
    <location>
        <begin position="392"/>
        <end position="414"/>
    </location>
</feature>
<feature type="domain" description="ABC3 transporter permease C-terminal" evidence="8">
    <location>
        <begin position="313"/>
        <end position="424"/>
    </location>
</feature>
<evidence type="ECO:0000313" key="10">
    <source>
        <dbReference type="EMBL" id="TCV92895.1"/>
    </source>
</evidence>
<keyword evidence="11" id="KW-1185">Reference proteome</keyword>
<evidence type="ECO:0000256" key="2">
    <source>
        <dbReference type="ARBA" id="ARBA00022475"/>
    </source>
</evidence>
<evidence type="ECO:0000256" key="5">
    <source>
        <dbReference type="ARBA" id="ARBA00023136"/>
    </source>
</evidence>
<evidence type="ECO:0000256" key="7">
    <source>
        <dbReference type="SAM" id="Phobius"/>
    </source>
</evidence>
<comment type="similarity">
    <text evidence="6">Belongs to the ABC-4 integral membrane protein family.</text>
</comment>
<dbReference type="EMBL" id="SMCS01000006">
    <property type="protein sequence ID" value="TCV92895.1"/>
    <property type="molecule type" value="Genomic_DNA"/>
</dbReference>
<evidence type="ECO:0000256" key="6">
    <source>
        <dbReference type="ARBA" id="ARBA00038076"/>
    </source>
</evidence>
<dbReference type="GO" id="GO:0022857">
    <property type="term" value="F:transmembrane transporter activity"/>
    <property type="evidence" value="ECO:0007669"/>
    <property type="project" value="TreeGrafter"/>
</dbReference>
<name>A0A4R3YJL6_9GAMM</name>
<keyword evidence="4 7" id="KW-1133">Transmembrane helix</keyword>
<dbReference type="Proteomes" id="UP000295645">
    <property type="component" value="Unassembled WGS sequence"/>
</dbReference>
<dbReference type="PANTHER" id="PTHR30572:SF4">
    <property type="entry name" value="ABC TRANSPORTER PERMEASE YTRF"/>
    <property type="match status" value="1"/>
</dbReference>
<reference evidence="10 11" key="1">
    <citation type="submission" date="2019-03" db="EMBL/GenBank/DDBJ databases">
        <title>Above-ground endophytic microbial communities from plants in different locations in the United States.</title>
        <authorList>
            <person name="Frank C."/>
        </authorList>
    </citation>
    <scope>NUCLEOTIDE SEQUENCE [LARGE SCALE GENOMIC DNA]</scope>
    <source>
        <strain evidence="10 11">LP_13_YM</strain>
    </source>
</reference>
<evidence type="ECO:0000256" key="3">
    <source>
        <dbReference type="ARBA" id="ARBA00022692"/>
    </source>
</evidence>
<dbReference type="AlphaFoldDB" id="A0A4R3YJL6"/>
<comment type="caution">
    <text evidence="10">The sequence shown here is derived from an EMBL/GenBank/DDBJ whole genome shotgun (WGS) entry which is preliminary data.</text>
</comment>
<evidence type="ECO:0000256" key="4">
    <source>
        <dbReference type="ARBA" id="ARBA00022989"/>
    </source>
</evidence>
<protein>
    <submittedName>
        <fullName evidence="10">Putative ABC transport system permease protein</fullName>
    </submittedName>
</protein>
<feature type="transmembrane region" description="Helical" evidence="7">
    <location>
        <begin position="306"/>
        <end position="333"/>
    </location>
</feature>
<evidence type="ECO:0000313" key="11">
    <source>
        <dbReference type="Proteomes" id="UP000295645"/>
    </source>
</evidence>
<dbReference type="PANTHER" id="PTHR30572">
    <property type="entry name" value="MEMBRANE COMPONENT OF TRANSPORTER-RELATED"/>
    <property type="match status" value="1"/>
</dbReference>
<feature type="transmembrane region" description="Helical" evidence="7">
    <location>
        <begin position="40"/>
        <end position="60"/>
    </location>
</feature>
<evidence type="ECO:0000256" key="1">
    <source>
        <dbReference type="ARBA" id="ARBA00004651"/>
    </source>
</evidence>
<dbReference type="InterPro" id="IPR003838">
    <property type="entry name" value="ABC3_permease_C"/>
</dbReference>
<keyword evidence="2" id="KW-1003">Cell membrane</keyword>
<dbReference type="InterPro" id="IPR025857">
    <property type="entry name" value="MacB_PCD"/>
</dbReference>
<dbReference type="Pfam" id="PF12704">
    <property type="entry name" value="MacB_PCD"/>
    <property type="match status" value="1"/>
</dbReference>
<keyword evidence="3 7" id="KW-0812">Transmembrane</keyword>
<accession>A0A4R3YJL6</accession>
<organism evidence="10 11">
    <name type="scientific">Luteibacter rhizovicinus</name>
    <dbReference type="NCBI Taxonomy" id="242606"/>
    <lineage>
        <taxon>Bacteria</taxon>
        <taxon>Pseudomonadati</taxon>
        <taxon>Pseudomonadota</taxon>
        <taxon>Gammaproteobacteria</taxon>
        <taxon>Lysobacterales</taxon>
        <taxon>Rhodanobacteraceae</taxon>
        <taxon>Luteibacter</taxon>
    </lineage>
</organism>
<feature type="transmembrane region" description="Helical" evidence="7">
    <location>
        <begin position="353"/>
        <end position="380"/>
    </location>
</feature>
<evidence type="ECO:0000259" key="9">
    <source>
        <dbReference type="Pfam" id="PF12704"/>
    </source>
</evidence>
<feature type="domain" description="MacB-like periplasmic core" evidence="9">
    <location>
        <begin position="40"/>
        <end position="261"/>
    </location>
</feature>
<dbReference type="GO" id="GO:0005886">
    <property type="term" value="C:plasma membrane"/>
    <property type="evidence" value="ECO:0007669"/>
    <property type="project" value="UniProtKB-SubCell"/>
</dbReference>
<dbReference type="InterPro" id="IPR050250">
    <property type="entry name" value="Macrolide_Exporter_MacB"/>
</dbReference>
<evidence type="ECO:0000259" key="8">
    <source>
        <dbReference type="Pfam" id="PF02687"/>
    </source>
</evidence>
<keyword evidence="5 7" id="KW-0472">Membrane</keyword>
<dbReference type="Pfam" id="PF02687">
    <property type="entry name" value="FtsX"/>
    <property type="match status" value="1"/>
</dbReference>
<gene>
    <name evidence="10" type="ORF">EC912_106234</name>
</gene>
<comment type="subcellular location">
    <subcellularLocation>
        <location evidence="1">Cell membrane</location>
        <topology evidence="1">Multi-pass membrane protein</topology>
    </subcellularLocation>
</comment>
<sequence length="431" mass="46225">MARVAGAAGLAIEIQLIPGPTDMQIKPILSALRHHKSGTLLIALQIALTLAIVCNALFIIQGRIQRLSRPTGIAESELMVVNNKWVGRLTDAPARQAADLATVRALPGVADAYVTNAFPLIGSGWQSGIRRSPTEKNLDSGTAVYFVDDHALSTLGVKLVAGRNFRSDEIGSLEENGSPDAPTIIVTRALAQSLYPDSEALGKLIYIGTSDARPSTIVGIVEHLQSPETGAGEDDRWKNVILVPMRLTSAGAFFVIRAKPAQLQTLLKTVPTALKANSTRRVIPEPHGVITFAQIRDMAYRGDRGLAWMMGGISAILLVVTAAGIVGLTSFWVGQRRRQIGIRRALGATRRDIVMYFLTENILISVGGIVGGVVLALVLNRWMMMEFETARLAAIYIVIAAFILLALGQLAVLAPALRASRVPPVEATRTV</sequence>
<proteinExistence type="inferred from homology"/>